<evidence type="ECO:0000256" key="9">
    <source>
        <dbReference type="SAM" id="Phobius"/>
    </source>
</evidence>
<feature type="repeat" description="ANK" evidence="7">
    <location>
        <begin position="1009"/>
        <end position="1030"/>
    </location>
</feature>
<accession>A0A498HXP2</accession>
<proteinExistence type="predicted"/>
<keyword evidence="12" id="KW-1185">Reference proteome</keyword>
<feature type="transmembrane region" description="Helical" evidence="9">
    <location>
        <begin position="1324"/>
        <end position="1345"/>
    </location>
</feature>
<dbReference type="InterPro" id="IPR002110">
    <property type="entry name" value="Ankyrin_rpt"/>
</dbReference>
<feature type="transmembrane region" description="Helical" evidence="9">
    <location>
        <begin position="1390"/>
        <end position="1410"/>
    </location>
</feature>
<feature type="transmembrane region" description="Helical" evidence="9">
    <location>
        <begin position="1254"/>
        <end position="1279"/>
    </location>
</feature>
<keyword evidence="2 9" id="KW-0812">Transmembrane</keyword>
<evidence type="ECO:0000313" key="11">
    <source>
        <dbReference type="EMBL" id="RXH74914.1"/>
    </source>
</evidence>
<feature type="transmembrane region" description="Helical" evidence="9">
    <location>
        <begin position="477"/>
        <end position="498"/>
    </location>
</feature>
<comment type="subcellular location">
    <subcellularLocation>
        <location evidence="1">Membrane</location>
        <topology evidence="1">Multi-pass membrane protein</topology>
    </subcellularLocation>
</comment>
<feature type="repeat" description="ANK" evidence="7">
    <location>
        <begin position="1043"/>
        <end position="1065"/>
    </location>
</feature>
<name>A0A498HXP2_MALDO</name>
<evidence type="ECO:0000256" key="3">
    <source>
        <dbReference type="ARBA" id="ARBA00022737"/>
    </source>
</evidence>
<feature type="region of interest" description="Disordered" evidence="8">
    <location>
        <begin position="1180"/>
        <end position="1206"/>
    </location>
</feature>
<evidence type="ECO:0000256" key="8">
    <source>
        <dbReference type="SAM" id="MobiDB-lite"/>
    </source>
</evidence>
<feature type="transmembrane region" description="Helical" evidence="9">
    <location>
        <begin position="549"/>
        <end position="574"/>
    </location>
</feature>
<evidence type="ECO:0000259" key="10">
    <source>
        <dbReference type="Pfam" id="PF13962"/>
    </source>
</evidence>
<keyword evidence="6 9" id="KW-0472">Membrane</keyword>
<dbReference type="Proteomes" id="UP000290289">
    <property type="component" value="Chromosome 15"/>
</dbReference>
<comment type="caution">
    <text evidence="11">The sequence shown here is derived from an EMBL/GenBank/DDBJ whole genome shotgun (WGS) entry which is preliminary data.</text>
</comment>
<gene>
    <name evidence="11" type="ORF">DVH24_029635</name>
</gene>
<feature type="repeat" description="ANK" evidence="7">
    <location>
        <begin position="208"/>
        <end position="240"/>
    </location>
</feature>
<evidence type="ECO:0000256" key="6">
    <source>
        <dbReference type="ARBA" id="ARBA00023136"/>
    </source>
</evidence>
<dbReference type="SMART" id="SM00248">
    <property type="entry name" value="ANK"/>
    <property type="match status" value="16"/>
</dbReference>
<evidence type="ECO:0000256" key="1">
    <source>
        <dbReference type="ARBA" id="ARBA00004141"/>
    </source>
</evidence>
<keyword evidence="3" id="KW-0677">Repeat</keyword>
<feature type="domain" description="PGG" evidence="10">
    <location>
        <begin position="1206"/>
        <end position="1317"/>
    </location>
</feature>
<dbReference type="Pfam" id="PF12796">
    <property type="entry name" value="Ank_2"/>
    <property type="match status" value="5"/>
</dbReference>
<dbReference type="PANTHER" id="PTHR24186:SF36">
    <property type="entry name" value="SERINE_THREONINE-PROTEIN PHOSPHATASE 6 REGULATORY ANKYRIN REPEAT SUBUNIT A-LIKE"/>
    <property type="match status" value="1"/>
</dbReference>
<organism evidence="11 12">
    <name type="scientific">Malus domestica</name>
    <name type="common">Apple</name>
    <name type="synonym">Pyrus malus</name>
    <dbReference type="NCBI Taxonomy" id="3750"/>
    <lineage>
        <taxon>Eukaryota</taxon>
        <taxon>Viridiplantae</taxon>
        <taxon>Streptophyta</taxon>
        <taxon>Embryophyta</taxon>
        <taxon>Tracheophyta</taxon>
        <taxon>Spermatophyta</taxon>
        <taxon>Magnoliopsida</taxon>
        <taxon>eudicotyledons</taxon>
        <taxon>Gunneridae</taxon>
        <taxon>Pentapetalae</taxon>
        <taxon>rosids</taxon>
        <taxon>fabids</taxon>
        <taxon>Rosales</taxon>
        <taxon>Rosaceae</taxon>
        <taxon>Amygdaloideae</taxon>
        <taxon>Maleae</taxon>
        <taxon>Malus</taxon>
    </lineage>
</organism>
<evidence type="ECO:0000313" key="12">
    <source>
        <dbReference type="Proteomes" id="UP000290289"/>
    </source>
</evidence>
<evidence type="ECO:0000256" key="4">
    <source>
        <dbReference type="ARBA" id="ARBA00022989"/>
    </source>
</evidence>
<feature type="domain" description="PGG" evidence="10">
    <location>
        <begin position="469"/>
        <end position="574"/>
    </location>
</feature>
<feature type="transmembrane region" description="Helical" evidence="9">
    <location>
        <begin position="1291"/>
        <end position="1318"/>
    </location>
</feature>
<feature type="transmembrane region" description="Helical" evidence="9">
    <location>
        <begin position="1365"/>
        <end position="1384"/>
    </location>
</feature>
<reference evidence="11 12" key="1">
    <citation type="submission" date="2018-10" db="EMBL/GenBank/DDBJ databases">
        <title>A high-quality apple genome assembly.</title>
        <authorList>
            <person name="Hu J."/>
        </authorList>
    </citation>
    <scope>NUCLEOTIDE SEQUENCE [LARGE SCALE GENOMIC DNA]</scope>
    <source>
        <strain evidence="12">cv. HFTH1</strain>
        <tissue evidence="11">Young leaf</tissue>
    </source>
</reference>
<protein>
    <recommendedName>
        <fullName evidence="10">PGG domain-containing protein</fullName>
    </recommendedName>
</protein>
<feature type="transmembrane region" description="Helical" evidence="9">
    <location>
        <begin position="581"/>
        <end position="600"/>
    </location>
</feature>
<feature type="repeat" description="ANK" evidence="7">
    <location>
        <begin position="99"/>
        <end position="124"/>
    </location>
</feature>
<dbReference type="EMBL" id="RDQH01000341">
    <property type="protein sequence ID" value="RXH74914.1"/>
    <property type="molecule type" value="Genomic_DNA"/>
</dbReference>
<feature type="compositionally biased region" description="Basic and acidic residues" evidence="8">
    <location>
        <begin position="1194"/>
        <end position="1206"/>
    </location>
</feature>
<dbReference type="Pfam" id="PF00023">
    <property type="entry name" value="Ank"/>
    <property type="match status" value="1"/>
</dbReference>
<evidence type="ECO:0000256" key="7">
    <source>
        <dbReference type="PROSITE-ProRule" id="PRU00023"/>
    </source>
</evidence>
<dbReference type="GO" id="GO:0005886">
    <property type="term" value="C:plasma membrane"/>
    <property type="evidence" value="ECO:0007669"/>
    <property type="project" value="TreeGrafter"/>
</dbReference>
<keyword evidence="5 7" id="KW-0040">ANK repeat</keyword>
<dbReference type="Gene3D" id="1.25.40.20">
    <property type="entry name" value="Ankyrin repeat-containing domain"/>
    <property type="match status" value="4"/>
</dbReference>
<dbReference type="InterPro" id="IPR026961">
    <property type="entry name" value="PGG_dom"/>
</dbReference>
<keyword evidence="4 9" id="KW-1133">Transmembrane helix</keyword>
<dbReference type="PROSITE" id="PS50088">
    <property type="entry name" value="ANK_REPEAT"/>
    <property type="match status" value="7"/>
</dbReference>
<feature type="repeat" description="ANK" evidence="7">
    <location>
        <begin position="840"/>
        <end position="872"/>
    </location>
</feature>
<sequence length="1459" mass="161092">MDVSNQITIQEEAAGSSFMDLGVYNAAKAGEVDVLWKHRDHLDRMLTPTKNTILHVYIACSTLTETDSEEALLLVMKSANVVEKIVEMCPPLLFQPNDGGDTALHVAARHGCTRVVQVLLKQAAKRDCGPVGKLMGATNKVKDTALHEAVRFNHRGVVEVLTREDPEVLYSANVDGDTPLYLAAERGYRDLVFEMLGTCKCLAYGGRNGRTALHAAVICNDEEMTRELLKYTAKMALTKAVDGQGWTPLHFAALFGHPSIAKQLLESDRSAAYIGDKEYKQTPLHIAAFEGHEGVMRELVLHCPDCCELVDYKGRNVLHYAVKWCQSPIVQDFVLKDPWVSNTLLNGKDANGNTPLHLLALSPLCASDRFLCDGRVDKMAFNKANLNALDIVLADETLPPTLKSANGCILGRNGARPGCHRILCGEDTVCQKFYPFRKIEIEQFEENKGGSRSTTFNLFECGKDTDVILKQVKEAHLVMATLIATATFAAGFVMPGVCYQSEKGPPSQDCAVLTRQTAYQAFVVMDALALFMSTCSVLMHFYLSRPDAIVWALSSTMTALIFTVTALITGTYAVSGHSPGFAIAACVLGFWYFSAALFMLGRPSTKAFRRHFFPVATAASSLSISTLLRSRLSRISLKASGTRAESIMVQGATAIFFFDSADWLYGLELKKNSGPEHKGIKFCTSLDGKPREKPRFQIPTGEEAWMERQDSKYPPEKKLGWKSQAKHTLSLINIAESARSTDRLAVQTKEGATKEGNNTVSIGSMELDVFRAAKQGDLDALREHVEHLDLKLTATNNTVLHVYIACLSRPTFGQNTLESAGIVKDILEMCPALLWLHNKSGETALHLAARKGLVDIVGVLIDQAIKVRHHGDLEQGRVLTEEEACLQKQKLIRKTNNNNDTALHEAVRFKHPFVSKKLTNQRFVVEKLTKEDPEFSYAANDSGETPIYLAAERKNLPLVSEMLKNCSVPTYTGPNGRTALHVAVICKDEEMTEELLKADRTLSKAADELGCTPLHLAARFGSVSIVKQLLANDRSTAYIADKDGATALHFAASEGNLDVMKELISQCPDCCELVDKKLQNVLNYAIRNQQNQIVKYVSADAWLSNILLNGKYVDGNTPLHHLAAHSPISIDLLDYRKVDWMAFNKQNLNAFDIFLAHNDNINTLLQEFYGKLLRMTGLRPSPRIENPKDSSGNKVEETQRSKDMGESLQKAKETHLVVATLIATVTFAAGFTMPGGYQSEKGPDQGSPLLSRNAAFKAFVLTDTLAMAMSSCSVLVLLYSSIHTTRNYKGTFQLAVSLTIWALVAMVVAFITGTYAVLGGHSPGIAIAACVLGCIFFSVFANSLLSIERKILNAPHFLEDMVRDFKLLTGYSLIVIFRSILGFFVKKENLLSRLAVATCVLGCLFFFALAKSMNIPVAKILVLDVPRIMFRHKFPRSFSFKYMRCILPWDYPHHTFNAI</sequence>
<dbReference type="InterPro" id="IPR036770">
    <property type="entry name" value="Ankyrin_rpt-contain_sf"/>
</dbReference>
<dbReference type="Pfam" id="PF13962">
    <property type="entry name" value="PGG"/>
    <property type="match status" value="2"/>
</dbReference>
<dbReference type="STRING" id="3750.A0A498HXP2"/>
<feature type="transmembrane region" description="Helical" evidence="9">
    <location>
        <begin position="1216"/>
        <end position="1234"/>
    </location>
</feature>
<feature type="repeat" description="ANK" evidence="7">
    <location>
        <begin position="175"/>
        <end position="196"/>
    </location>
</feature>
<feature type="transmembrane region" description="Helical" evidence="9">
    <location>
        <begin position="519"/>
        <end position="543"/>
    </location>
</feature>
<dbReference type="PANTHER" id="PTHR24186">
    <property type="entry name" value="PROTEIN PHOSPHATASE 1 REGULATORY SUBUNIT"/>
    <property type="match status" value="1"/>
</dbReference>
<feature type="repeat" description="ANK" evidence="7">
    <location>
        <begin position="244"/>
        <end position="266"/>
    </location>
</feature>
<evidence type="ECO:0000256" key="5">
    <source>
        <dbReference type="ARBA" id="ARBA00023043"/>
    </source>
</evidence>
<dbReference type="SUPFAM" id="SSF48403">
    <property type="entry name" value="Ankyrin repeat"/>
    <property type="match status" value="2"/>
</dbReference>
<evidence type="ECO:0000256" key="2">
    <source>
        <dbReference type="ARBA" id="ARBA00022692"/>
    </source>
</evidence>
<dbReference type="PROSITE" id="PS50297">
    <property type="entry name" value="ANK_REP_REGION"/>
    <property type="match status" value="7"/>
</dbReference>